<dbReference type="InterPro" id="IPR051083">
    <property type="entry name" value="GrpII_Intron_Splice-Mob/Def"/>
</dbReference>
<dbReference type="InterPro" id="IPR043502">
    <property type="entry name" value="DNA/RNA_pol_sf"/>
</dbReference>
<dbReference type="Pfam" id="PF08388">
    <property type="entry name" value="GIIM"/>
    <property type="match status" value="1"/>
</dbReference>
<keyword evidence="4" id="KW-1185">Reference proteome</keyword>
<dbReference type="InterPro" id="IPR000477">
    <property type="entry name" value="RT_dom"/>
</dbReference>
<reference evidence="3 4" key="1">
    <citation type="submission" date="2021-01" db="EMBL/GenBank/DDBJ databases">
        <title>Whole genome shotgun sequence of Plantactinospora mayteni NBRC 109088.</title>
        <authorList>
            <person name="Komaki H."/>
            <person name="Tamura T."/>
        </authorList>
    </citation>
    <scope>NUCLEOTIDE SEQUENCE [LARGE SCALE GENOMIC DNA]</scope>
    <source>
        <strain evidence="3 4">NBRC 109088</strain>
    </source>
</reference>
<proteinExistence type="predicted"/>
<feature type="compositionally biased region" description="Basic residues" evidence="1">
    <location>
        <begin position="26"/>
        <end position="39"/>
    </location>
</feature>
<evidence type="ECO:0000256" key="1">
    <source>
        <dbReference type="SAM" id="MobiDB-lite"/>
    </source>
</evidence>
<gene>
    <name evidence="3" type="ORF">Pma05_48200</name>
</gene>
<comment type="caution">
    <text evidence="3">The sequence shown here is derived from an EMBL/GenBank/DDBJ whole genome shotgun (WGS) entry which is preliminary data.</text>
</comment>
<dbReference type="Proteomes" id="UP000621500">
    <property type="component" value="Unassembled WGS sequence"/>
</dbReference>
<dbReference type="PANTHER" id="PTHR34047:SF8">
    <property type="entry name" value="PROTEIN YKFC"/>
    <property type="match status" value="1"/>
</dbReference>
<accession>A0ABQ4EUD2</accession>
<feature type="region of interest" description="Disordered" evidence="1">
    <location>
        <begin position="441"/>
        <end position="461"/>
    </location>
</feature>
<evidence type="ECO:0000313" key="4">
    <source>
        <dbReference type="Proteomes" id="UP000621500"/>
    </source>
</evidence>
<dbReference type="EMBL" id="BONX01000033">
    <property type="protein sequence ID" value="GIG98247.1"/>
    <property type="molecule type" value="Genomic_DNA"/>
</dbReference>
<evidence type="ECO:0000313" key="3">
    <source>
        <dbReference type="EMBL" id="GIG98247.1"/>
    </source>
</evidence>
<dbReference type="InterPro" id="IPR013597">
    <property type="entry name" value="Mat_intron_G2"/>
</dbReference>
<protein>
    <recommendedName>
        <fullName evidence="2">Reverse transcriptase domain-containing protein</fullName>
    </recommendedName>
</protein>
<name>A0ABQ4EUD2_9ACTN</name>
<sequence length="461" mass="51658">MWRARCVDEAHGGFGRRLGETGWSKGQHRAPSRPHRPGRGCHDAIAAIYNTASGKTAKRLWVLDADLAAAFDQLDHTHLLNQLGGFPGRGLVAGWLRAGAVERGRFTPTGRGSPQGGVISPLLMNVALHGMEQAAGVRYYAGAPTNETARGAPVLVRYADDLLALCHSRQQAEQVKTRLAAWLAPRGLAFNDDKTAIRHLDTEGCDFLGYSIRRHRGKLLIKPSTTATRRIRKRLTTEVKALRGANASAVIGTLNPIIRGWAAYYRNVVSSRAFALLDDHLWRLTYKWAGRRHANKPKYWVTARYFGRFHPSRQDHWVFGDRDSGAYLAKFSWTKIVRHTLVNADASPDDPALADYWAQRRRRNPPRLDRTTLRQLLTQQGRCHACGGLLLHADHEPHSPHEWEQWFKVIRKAIRHQAILTDAGPSPDDPVVPRLIHAHCQQHPPARAQHHRSPYPPSGLA</sequence>
<evidence type="ECO:0000259" key="2">
    <source>
        <dbReference type="PROSITE" id="PS50878"/>
    </source>
</evidence>
<dbReference type="PANTHER" id="PTHR34047">
    <property type="entry name" value="NUCLEAR INTRON MATURASE 1, MITOCHONDRIAL-RELATED"/>
    <property type="match status" value="1"/>
</dbReference>
<dbReference type="SUPFAM" id="SSF56672">
    <property type="entry name" value="DNA/RNA polymerases"/>
    <property type="match status" value="1"/>
</dbReference>
<dbReference type="RefSeq" id="WP_203859705.1">
    <property type="nucleotide sequence ID" value="NZ_BAAAZQ010000010.1"/>
</dbReference>
<dbReference type="Pfam" id="PF00078">
    <property type="entry name" value="RVT_1"/>
    <property type="match status" value="1"/>
</dbReference>
<dbReference type="CDD" id="cd01651">
    <property type="entry name" value="RT_G2_intron"/>
    <property type="match status" value="1"/>
</dbReference>
<organism evidence="3 4">
    <name type="scientific">Plantactinospora mayteni</name>
    <dbReference type="NCBI Taxonomy" id="566021"/>
    <lineage>
        <taxon>Bacteria</taxon>
        <taxon>Bacillati</taxon>
        <taxon>Actinomycetota</taxon>
        <taxon>Actinomycetes</taxon>
        <taxon>Micromonosporales</taxon>
        <taxon>Micromonosporaceae</taxon>
        <taxon>Plantactinospora</taxon>
    </lineage>
</organism>
<dbReference type="PROSITE" id="PS50878">
    <property type="entry name" value="RT_POL"/>
    <property type="match status" value="1"/>
</dbReference>
<feature type="region of interest" description="Disordered" evidence="1">
    <location>
        <begin position="17"/>
        <end position="39"/>
    </location>
</feature>
<feature type="domain" description="Reverse transcriptase" evidence="2">
    <location>
        <begin position="1"/>
        <end position="212"/>
    </location>
</feature>